<sequence>MTYMVMNMLQFQPAWLRLDRSERARVWETVKSLAARAEGVRLRWFDVEAFCADFSDILFVETEDLSGYYMFWEAVRDTELFSVPYVEMKQTVIGVEDGFTAYDRAVAAQGPVAGG</sequence>
<evidence type="ECO:0008006" key="4">
    <source>
        <dbReference type="Google" id="ProtNLM"/>
    </source>
</evidence>
<name>A0ABS2VJF1_STRAS</name>
<accession>A0ABS2VJF1</accession>
<evidence type="ECO:0000256" key="1">
    <source>
        <dbReference type="ARBA" id="ARBA00006869"/>
    </source>
</evidence>
<protein>
    <recommendedName>
        <fullName evidence="4">Darcynin</fullName>
    </recommendedName>
</protein>
<organism evidence="2 3">
    <name type="scientific">Streptomyces actuosus</name>
    <dbReference type="NCBI Taxonomy" id="1885"/>
    <lineage>
        <taxon>Bacteria</taxon>
        <taxon>Bacillati</taxon>
        <taxon>Actinomycetota</taxon>
        <taxon>Actinomycetes</taxon>
        <taxon>Kitasatosporales</taxon>
        <taxon>Streptomycetaceae</taxon>
        <taxon>Streptomyces</taxon>
    </lineage>
</organism>
<dbReference type="EMBL" id="JAFFZS010000002">
    <property type="protein sequence ID" value="MBN0043239.1"/>
    <property type="molecule type" value="Genomic_DNA"/>
</dbReference>
<comment type="caution">
    <text evidence="2">The sequence shown here is derived from an EMBL/GenBank/DDBJ whole genome shotgun (WGS) entry which is preliminary data.</text>
</comment>
<evidence type="ECO:0000313" key="2">
    <source>
        <dbReference type="EMBL" id="MBN0043239.1"/>
    </source>
</evidence>
<evidence type="ECO:0000313" key="3">
    <source>
        <dbReference type="Proteomes" id="UP000788262"/>
    </source>
</evidence>
<comment type="similarity">
    <text evidence="1">Belongs to the darcynin family.</text>
</comment>
<gene>
    <name evidence="2" type="ORF">JS756_03820</name>
</gene>
<dbReference type="Proteomes" id="UP000788262">
    <property type="component" value="Unassembled WGS sequence"/>
</dbReference>
<dbReference type="Pfam" id="PF17074">
    <property type="entry name" value="Darcynin"/>
    <property type="match status" value="1"/>
</dbReference>
<reference evidence="2 3" key="1">
    <citation type="submission" date="2021-02" db="EMBL/GenBank/DDBJ databases">
        <title>Whole genome sequencing of Streptomyces actuosus VRA1.</title>
        <authorList>
            <person name="Sen G."/>
            <person name="Sen A."/>
        </authorList>
    </citation>
    <scope>NUCLEOTIDE SEQUENCE [LARGE SCALE GENOMIC DNA]</scope>
    <source>
        <strain evidence="2 3">VRA1</strain>
    </source>
</reference>
<dbReference type="InterPro" id="IPR031409">
    <property type="entry name" value="Darcynin"/>
</dbReference>
<keyword evidence="3" id="KW-1185">Reference proteome</keyword>
<proteinExistence type="inferred from homology"/>